<reference evidence="2 3" key="1">
    <citation type="submission" date="2020-06" db="EMBL/GenBank/DDBJ databases">
        <title>Actinomadura xiongansis sp. nov., isolated from soil of Baiyangdian.</title>
        <authorList>
            <person name="Zhang X."/>
        </authorList>
    </citation>
    <scope>NUCLEOTIDE SEQUENCE [LARGE SCALE GENOMIC DNA]</scope>
    <source>
        <strain evidence="2 3">HBUM206468</strain>
    </source>
</reference>
<dbReference type="RefSeq" id="WP_187246202.1">
    <property type="nucleotide sequence ID" value="NZ_BAAAOK010000015.1"/>
</dbReference>
<evidence type="ECO:0000313" key="2">
    <source>
        <dbReference type="EMBL" id="MBC6469158.1"/>
    </source>
</evidence>
<evidence type="ECO:0000313" key="3">
    <source>
        <dbReference type="Proteomes" id="UP000805614"/>
    </source>
</evidence>
<dbReference type="EMBL" id="JABVEC010000024">
    <property type="protein sequence ID" value="MBC6469158.1"/>
    <property type="molecule type" value="Genomic_DNA"/>
</dbReference>
<name>A0ABR7LWV4_9ACTN</name>
<gene>
    <name evidence="2" type="ORF">HKK74_27220</name>
</gene>
<dbReference type="Proteomes" id="UP000805614">
    <property type="component" value="Unassembled WGS sequence"/>
</dbReference>
<comment type="caution">
    <text evidence="2">The sequence shown here is derived from an EMBL/GenBank/DDBJ whole genome shotgun (WGS) entry which is preliminary data.</text>
</comment>
<organism evidence="2 3">
    <name type="scientific">Actinomadura alba</name>
    <dbReference type="NCBI Taxonomy" id="406431"/>
    <lineage>
        <taxon>Bacteria</taxon>
        <taxon>Bacillati</taxon>
        <taxon>Actinomycetota</taxon>
        <taxon>Actinomycetes</taxon>
        <taxon>Streptosporangiales</taxon>
        <taxon>Thermomonosporaceae</taxon>
        <taxon>Actinomadura</taxon>
    </lineage>
</organism>
<sequence length="74" mass="7906">MVSNVYGRQVERQAIADLPATLPAAARSTYVYEGNSQVLDHVLLSRPATATSCTSTASSPPRRATPQVVRLPLP</sequence>
<accession>A0ABR7LWV4</accession>
<proteinExistence type="predicted"/>
<evidence type="ECO:0000256" key="1">
    <source>
        <dbReference type="SAM" id="MobiDB-lite"/>
    </source>
</evidence>
<feature type="compositionally biased region" description="Low complexity" evidence="1">
    <location>
        <begin position="49"/>
        <end position="62"/>
    </location>
</feature>
<protein>
    <submittedName>
        <fullName evidence="2">Uncharacterized protein</fullName>
    </submittedName>
</protein>
<keyword evidence="3" id="KW-1185">Reference proteome</keyword>
<feature type="region of interest" description="Disordered" evidence="1">
    <location>
        <begin position="49"/>
        <end position="74"/>
    </location>
</feature>